<dbReference type="STRING" id="6293.A0A1I8EK36"/>
<dbReference type="WBParaSite" id="maker-PairedContig_2680-snap-gene-4.26-mRNA-1">
    <property type="protein sequence ID" value="maker-PairedContig_2680-snap-gene-4.26-mRNA-1"/>
    <property type="gene ID" value="maker-PairedContig_2680-snap-gene-4.26"/>
</dbReference>
<evidence type="ECO:0000313" key="4">
    <source>
        <dbReference type="WBParaSite" id="maker-PairedContig_2680-snap-gene-4.26-mRNA-1"/>
    </source>
</evidence>
<comment type="similarity">
    <text evidence="1">Belongs to the CDC6/cdc18 family.</text>
</comment>
<proteinExistence type="inferred from homology"/>
<dbReference type="InterPro" id="IPR003593">
    <property type="entry name" value="AAA+_ATPase"/>
</dbReference>
<organism evidence="4">
    <name type="scientific">Wuchereria bancrofti</name>
    <dbReference type="NCBI Taxonomy" id="6293"/>
    <lineage>
        <taxon>Eukaryota</taxon>
        <taxon>Metazoa</taxon>
        <taxon>Ecdysozoa</taxon>
        <taxon>Nematoda</taxon>
        <taxon>Chromadorea</taxon>
        <taxon>Rhabditida</taxon>
        <taxon>Spirurina</taxon>
        <taxon>Spiruromorpha</taxon>
        <taxon>Filarioidea</taxon>
        <taxon>Onchocercidae</taxon>
        <taxon>Wuchereria</taxon>
    </lineage>
</organism>
<dbReference type="SUPFAM" id="SSF46785">
    <property type="entry name" value="Winged helix' DNA-binding domain"/>
    <property type="match status" value="1"/>
</dbReference>
<dbReference type="Pfam" id="PF13191">
    <property type="entry name" value="AAA_16"/>
    <property type="match status" value="1"/>
</dbReference>
<evidence type="ECO:0000313" key="5">
    <source>
        <dbReference type="WBParaSite" id="maker-PairedContig_4250-snap-gene-1.20-mRNA-1"/>
    </source>
</evidence>
<dbReference type="Gene3D" id="3.40.50.300">
    <property type="entry name" value="P-loop containing nucleotide triphosphate hydrolases"/>
    <property type="match status" value="1"/>
</dbReference>
<keyword evidence="2" id="KW-0235">DNA replication</keyword>
<dbReference type="InterPro" id="IPR015163">
    <property type="entry name" value="Cdc6_C"/>
</dbReference>
<dbReference type="InterPro" id="IPR036390">
    <property type="entry name" value="WH_DNA-bd_sf"/>
</dbReference>
<dbReference type="PANTHER" id="PTHR10763">
    <property type="entry name" value="CELL DIVISION CONTROL PROTEIN 6-RELATED"/>
    <property type="match status" value="1"/>
</dbReference>
<evidence type="ECO:0000259" key="3">
    <source>
        <dbReference type="SMART" id="SM00382"/>
    </source>
</evidence>
<dbReference type="GO" id="GO:0033314">
    <property type="term" value="P:mitotic DNA replication checkpoint signaling"/>
    <property type="evidence" value="ECO:0007669"/>
    <property type="project" value="TreeGrafter"/>
</dbReference>
<reference evidence="4 5" key="1">
    <citation type="submission" date="2016-11" db="UniProtKB">
        <authorList>
            <consortium name="WormBaseParasite"/>
        </authorList>
    </citation>
    <scope>IDENTIFICATION</scope>
    <source>
        <strain evidence="4 5">pt0022</strain>
    </source>
</reference>
<dbReference type="PANTHER" id="PTHR10763:SF26">
    <property type="entry name" value="CELL DIVISION CONTROL PROTEIN 6 HOMOLOG"/>
    <property type="match status" value="1"/>
</dbReference>
<dbReference type="InterPro" id="IPR041664">
    <property type="entry name" value="AAA_16"/>
</dbReference>
<sequence>MLAPKSIKEHPRIDIHVMLTVLQTMVKRRKRAAYESEQSSSSSKRFKSGLVLHQGDVENSIPENNVLETLYGREKEVALLEKFLHEGIVNQCPASIFVSGPPGTGKTLAVKTLLQHMSSQYRVYFKYINCASENTERDILTAVLNGYSKCSKRLPVKKLVMEFHKLFAKMNKHIIVVLDEVDCIGLKDRDFVCSMFQWPLIYENVSLIGIANTLDTMELLKQKLKSVPELIIFAPYNEVQLQLILSKKLKTKNDGNAIELCARKVAAITGDARKAVQVARRSLSIDLANGNTCRNVFGTLSSVYGSPLLQVKIPLQQKILLAAMLRLAGNNSSATVEKGSLLSAYKKLCKLLLLPSLEMDEIHEALSLLESQSILKLKPSSCQLLVDKTVAGKMIADSSLLSQINTICLDENSID</sequence>
<dbReference type="GO" id="GO:0005634">
    <property type="term" value="C:nucleus"/>
    <property type="evidence" value="ECO:0007669"/>
    <property type="project" value="TreeGrafter"/>
</dbReference>
<name>A0A1I8EK36_WUCBA</name>
<dbReference type="GO" id="GO:0006270">
    <property type="term" value="P:DNA replication initiation"/>
    <property type="evidence" value="ECO:0007669"/>
    <property type="project" value="TreeGrafter"/>
</dbReference>
<dbReference type="InterPro" id="IPR027417">
    <property type="entry name" value="P-loop_NTPase"/>
</dbReference>
<dbReference type="CDD" id="cd00009">
    <property type="entry name" value="AAA"/>
    <property type="match status" value="1"/>
</dbReference>
<dbReference type="Pfam" id="PF09079">
    <property type="entry name" value="WHD_Cdc6"/>
    <property type="match status" value="1"/>
</dbReference>
<dbReference type="WBParaSite" id="maker-PairedContig_4250-snap-gene-1.20-mRNA-1">
    <property type="protein sequence ID" value="maker-PairedContig_4250-snap-gene-1.20-mRNA-1"/>
    <property type="gene ID" value="maker-PairedContig_4250-snap-gene-1.20"/>
</dbReference>
<accession>A0A1I8EK36</accession>
<protein>
    <submittedName>
        <fullName evidence="4 5">AAA domain-containing protein</fullName>
    </submittedName>
</protein>
<evidence type="ECO:0000256" key="2">
    <source>
        <dbReference type="ARBA" id="ARBA00022705"/>
    </source>
</evidence>
<dbReference type="GO" id="GO:0003688">
    <property type="term" value="F:DNA replication origin binding"/>
    <property type="evidence" value="ECO:0007669"/>
    <property type="project" value="TreeGrafter"/>
</dbReference>
<dbReference type="Gene3D" id="1.10.8.60">
    <property type="match status" value="1"/>
</dbReference>
<dbReference type="SUPFAM" id="SSF52540">
    <property type="entry name" value="P-loop containing nucleoside triphosphate hydrolases"/>
    <property type="match status" value="1"/>
</dbReference>
<dbReference type="AlphaFoldDB" id="A0A1I8EK36"/>
<dbReference type="Gene3D" id="1.10.10.10">
    <property type="entry name" value="Winged helix-like DNA-binding domain superfamily/Winged helix DNA-binding domain"/>
    <property type="match status" value="1"/>
</dbReference>
<dbReference type="InterPro" id="IPR050311">
    <property type="entry name" value="ORC1/CDC6"/>
</dbReference>
<dbReference type="InterPro" id="IPR036388">
    <property type="entry name" value="WH-like_DNA-bd_sf"/>
</dbReference>
<feature type="domain" description="AAA+ ATPase" evidence="3">
    <location>
        <begin position="92"/>
        <end position="245"/>
    </location>
</feature>
<dbReference type="SMART" id="SM00382">
    <property type="entry name" value="AAA"/>
    <property type="match status" value="1"/>
</dbReference>
<evidence type="ECO:0000256" key="1">
    <source>
        <dbReference type="ARBA" id="ARBA00006184"/>
    </source>
</evidence>